<dbReference type="GO" id="GO:0005507">
    <property type="term" value="F:copper ion binding"/>
    <property type="evidence" value="ECO:0007669"/>
    <property type="project" value="TreeGrafter"/>
</dbReference>
<dbReference type="EMBL" id="JAQIFT010000072">
    <property type="protein sequence ID" value="MDA3734125.1"/>
    <property type="molecule type" value="Genomic_DNA"/>
</dbReference>
<comment type="caution">
    <text evidence="3">The sequence shown here is derived from an EMBL/GenBank/DDBJ whole genome shotgun (WGS) entry which is preliminary data.</text>
</comment>
<evidence type="ECO:0000313" key="3">
    <source>
        <dbReference type="EMBL" id="MDA3734125.1"/>
    </source>
</evidence>
<dbReference type="SUPFAM" id="SSF110395">
    <property type="entry name" value="CutC-like"/>
    <property type="match status" value="1"/>
</dbReference>
<accession>A0AA42DSC0</accession>
<reference evidence="3" key="1">
    <citation type="journal article" date="2023" name="Int. J. Syst. Evol. Microbiol.">
        <title>&lt;i&gt;Holtiella tumoricola&lt;/i&gt; gen. nov. sp. nov., isolated from a human clinical sample.</title>
        <authorList>
            <person name="Allen-Vercoe E."/>
            <person name="Daigneault M.C."/>
            <person name="Vancuren S.J."/>
            <person name="Cochrane K."/>
            <person name="O'Neal L.L."/>
            <person name="Sankaranarayanan K."/>
            <person name="Lawson P.A."/>
        </authorList>
    </citation>
    <scope>NUCLEOTIDE SEQUENCE</scope>
    <source>
        <strain evidence="3">CC70A</strain>
    </source>
</reference>
<evidence type="ECO:0000256" key="1">
    <source>
        <dbReference type="ARBA" id="ARBA00007768"/>
    </source>
</evidence>
<evidence type="ECO:0000313" key="4">
    <source>
        <dbReference type="Proteomes" id="UP001169242"/>
    </source>
</evidence>
<proteinExistence type="inferred from homology"/>
<sequence>MKDFNLEICIDSAESAIIAAANGATRLELCGHLMIGGVTPCTGLIKMVKDVANIPAYAIIRPRFGDFVYSDLEFEQMKRDVVACRELMVDGLVLGALTPDGHLDIERLKPLVELSNGMHLTLHRAFDVCSDPFRALEEAIELGFHTILTSGQAANAYEGRKLLKQLIEAANGRIDIMPGAGVTSSNLKEILTTTGATSVHLSAKTLRPSLSTHRNPNVYMGLPSIDESIIYETNPEEVKAARQVLETL</sequence>
<dbReference type="PANTHER" id="PTHR12598:SF0">
    <property type="entry name" value="COPPER HOMEOSTASIS PROTEIN CUTC HOMOLOG"/>
    <property type="match status" value="1"/>
</dbReference>
<dbReference type="AlphaFoldDB" id="A0AA42DSC0"/>
<keyword evidence="4" id="KW-1185">Reference proteome</keyword>
<name>A0AA42DSC0_9FIRM</name>
<dbReference type="InterPro" id="IPR036822">
    <property type="entry name" value="CutC-like_dom_sf"/>
</dbReference>
<keyword evidence="2" id="KW-0963">Cytoplasm</keyword>
<dbReference type="HAMAP" id="MF_00795">
    <property type="entry name" value="CutC"/>
    <property type="match status" value="1"/>
</dbReference>
<dbReference type="PANTHER" id="PTHR12598">
    <property type="entry name" value="COPPER HOMEOSTASIS PROTEIN CUTC"/>
    <property type="match status" value="1"/>
</dbReference>
<dbReference type="Gene3D" id="3.20.20.380">
    <property type="entry name" value="Copper homeostasis (CutC) domain"/>
    <property type="match status" value="1"/>
</dbReference>
<gene>
    <name evidence="2" type="primary">cutC</name>
    <name evidence="3" type="ORF">PBV87_21860</name>
</gene>
<dbReference type="InterPro" id="IPR005627">
    <property type="entry name" value="CutC-like"/>
</dbReference>
<organism evidence="3 4">
    <name type="scientific">Holtiella tumoricola</name>
    <dbReference type="NCBI Taxonomy" id="3018743"/>
    <lineage>
        <taxon>Bacteria</taxon>
        <taxon>Bacillati</taxon>
        <taxon>Bacillota</taxon>
        <taxon>Clostridia</taxon>
        <taxon>Lachnospirales</taxon>
        <taxon>Cellulosilyticaceae</taxon>
        <taxon>Holtiella</taxon>
    </lineage>
</organism>
<comment type="caution">
    <text evidence="2">Once thought to be involved in copper homeostasis, experiments in E.coli have shown this is not the case.</text>
</comment>
<comment type="subcellular location">
    <subcellularLocation>
        <location evidence="2">Cytoplasm</location>
    </subcellularLocation>
</comment>
<dbReference type="FunFam" id="3.20.20.380:FF:000001">
    <property type="entry name" value="Copper homeostasis protein CutC"/>
    <property type="match status" value="1"/>
</dbReference>
<comment type="similarity">
    <text evidence="1 2">Belongs to the CutC family.</text>
</comment>
<dbReference type="GO" id="GO:0005737">
    <property type="term" value="C:cytoplasm"/>
    <property type="evidence" value="ECO:0007669"/>
    <property type="project" value="UniProtKB-SubCell"/>
</dbReference>
<evidence type="ECO:0000256" key="2">
    <source>
        <dbReference type="HAMAP-Rule" id="MF_00795"/>
    </source>
</evidence>
<protein>
    <recommendedName>
        <fullName evidence="2">PF03932 family protein CutC</fullName>
    </recommendedName>
</protein>
<dbReference type="RefSeq" id="WP_271013753.1">
    <property type="nucleotide sequence ID" value="NZ_JAQIFT010000072.1"/>
</dbReference>
<dbReference type="Proteomes" id="UP001169242">
    <property type="component" value="Unassembled WGS sequence"/>
</dbReference>
<dbReference type="Pfam" id="PF03932">
    <property type="entry name" value="CutC"/>
    <property type="match status" value="1"/>
</dbReference>